<feature type="disulfide bond" evidence="15">
    <location>
        <begin position="536"/>
        <end position="547"/>
    </location>
</feature>
<dbReference type="Gene3D" id="2.20.100.10">
    <property type="entry name" value="Thrombospondin type-1 (TSP1) repeat"/>
    <property type="match status" value="4"/>
</dbReference>
<accession>A0A9N9MSA0</accession>
<comment type="caution">
    <text evidence="16">Lacks conserved residue(s) required for the propagation of feature annotation.</text>
</comment>
<evidence type="ECO:0000256" key="10">
    <source>
        <dbReference type="ARBA" id="ARBA00023049"/>
    </source>
</evidence>
<dbReference type="SUPFAM" id="SSF82895">
    <property type="entry name" value="TSP-1 type 1 repeat"/>
    <property type="match status" value="4"/>
</dbReference>
<evidence type="ECO:0000313" key="19">
    <source>
        <dbReference type="EMBL" id="CAG9769262.1"/>
    </source>
</evidence>
<dbReference type="InterPro" id="IPR050439">
    <property type="entry name" value="ADAMTS_ADAMTS-like"/>
</dbReference>
<keyword evidence="12" id="KW-0325">Glycoprotein</keyword>
<feature type="disulfide bond" evidence="15">
    <location>
        <begin position="509"/>
        <end position="542"/>
    </location>
</feature>
<evidence type="ECO:0000256" key="12">
    <source>
        <dbReference type="ARBA" id="ARBA00023180"/>
    </source>
</evidence>
<gene>
    <name evidence="19" type="ORF">CEUTPL_LOCUS9775</name>
</gene>
<dbReference type="PROSITE" id="PS50900">
    <property type="entry name" value="PLAC"/>
    <property type="match status" value="1"/>
</dbReference>
<dbReference type="OrthoDB" id="5855429at2759"/>
<feature type="binding site" evidence="14">
    <location>
        <position position="266"/>
    </location>
    <ligand>
        <name>Ca(2+)</name>
        <dbReference type="ChEBI" id="CHEBI:29108"/>
        <label>1</label>
    </ligand>
</feature>
<feature type="disulfide bond" evidence="15">
    <location>
        <begin position="500"/>
        <end position="523"/>
    </location>
</feature>
<feature type="binding site" evidence="14">
    <location>
        <position position="266"/>
    </location>
    <ligand>
        <name>Ca(2+)</name>
        <dbReference type="ChEBI" id="CHEBI:29108"/>
        <label>2</label>
    </ligand>
</feature>
<feature type="binding site" evidence="14 16">
    <location>
        <position position="406"/>
    </location>
    <ligand>
        <name>Zn(2+)</name>
        <dbReference type="ChEBI" id="CHEBI:29105"/>
        <note>catalytic</note>
    </ligand>
</feature>
<dbReference type="GO" id="GO:0031012">
    <property type="term" value="C:extracellular matrix"/>
    <property type="evidence" value="ECO:0007669"/>
    <property type="project" value="TreeGrafter"/>
</dbReference>
<feature type="binding site" evidence="14">
    <location>
        <position position="357"/>
    </location>
    <ligand>
        <name>Ca(2+)</name>
        <dbReference type="ChEBI" id="CHEBI:29108"/>
        <label>1</label>
    </ligand>
</feature>
<dbReference type="PANTHER" id="PTHR13723:SF304">
    <property type="entry name" value="A DISINTEGRIN AND METALLOPROTEINASE WITH THROMBOSPONDIN MOTIFS 2-LIKE PROTEIN"/>
    <property type="match status" value="1"/>
</dbReference>
<dbReference type="InterPro" id="IPR041645">
    <property type="entry name" value="ADAMTS_CR_2"/>
</dbReference>
<proteinExistence type="predicted"/>
<evidence type="ECO:0000256" key="7">
    <source>
        <dbReference type="ARBA" id="ARBA00022737"/>
    </source>
</evidence>
<dbReference type="GO" id="GO:0006508">
    <property type="term" value="P:proteolysis"/>
    <property type="evidence" value="ECO:0007669"/>
    <property type="project" value="UniProtKB-KW"/>
</dbReference>
<feature type="disulfide bond" evidence="15">
    <location>
        <begin position="489"/>
        <end position="514"/>
    </location>
</feature>
<keyword evidence="14" id="KW-0106">Calcium</keyword>
<keyword evidence="11 15" id="KW-1015">Disulfide bond</keyword>
<dbReference type="InterPro" id="IPR010909">
    <property type="entry name" value="PLAC"/>
</dbReference>
<feature type="binding site" evidence="14 16">
    <location>
        <position position="412"/>
    </location>
    <ligand>
        <name>Zn(2+)</name>
        <dbReference type="ChEBI" id="CHEBI:29105"/>
        <note>catalytic</note>
    </ligand>
</feature>
<dbReference type="SMART" id="SM00209">
    <property type="entry name" value="TSP1"/>
    <property type="match status" value="4"/>
</dbReference>
<keyword evidence="7" id="KW-0677">Repeat</keyword>
<dbReference type="SUPFAM" id="SSF55486">
    <property type="entry name" value="Metalloproteases ('zincins'), catalytic domain"/>
    <property type="match status" value="1"/>
</dbReference>
<keyword evidence="8" id="KW-0378">Hydrolase</keyword>
<dbReference type="InterPro" id="IPR024079">
    <property type="entry name" value="MetalloPept_cat_dom_sf"/>
</dbReference>
<name>A0A9N9MSA0_9CUCU</name>
<evidence type="ECO:0000256" key="14">
    <source>
        <dbReference type="PIRSR" id="PIRSR613273-2"/>
    </source>
</evidence>
<keyword evidence="3" id="KW-0272">Extracellular matrix</keyword>
<dbReference type="Gene3D" id="3.40.1620.60">
    <property type="match status" value="1"/>
</dbReference>
<dbReference type="Proteomes" id="UP001152799">
    <property type="component" value="Chromosome 5"/>
</dbReference>
<keyword evidence="5 14" id="KW-0479">Metal-binding</keyword>
<evidence type="ECO:0000259" key="17">
    <source>
        <dbReference type="PROSITE" id="PS50215"/>
    </source>
</evidence>
<evidence type="ECO:0000256" key="11">
    <source>
        <dbReference type="ARBA" id="ARBA00023157"/>
    </source>
</evidence>
<dbReference type="Pfam" id="PF19236">
    <property type="entry name" value="ADAMTS_CR_3"/>
    <property type="match status" value="1"/>
</dbReference>
<reference evidence="19" key="1">
    <citation type="submission" date="2022-01" db="EMBL/GenBank/DDBJ databases">
        <authorList>
            <person name="King R."/>
        </authorList>
    </citation>
    <scope>NUCLEOTIDE SEQUENCE</scope>
</reference>
<comment type="cofactor">
    <cofactor evidence="14">
        <name>Zn(2+)</name>
        <dbReference type="ChEBI" id="CHEBI:29105"/>
    </cofactor>
    <text evidence="14">Binds 1 zinc ion per subunit.</text>
</comment>
<feature type="binding site" evidence="14 16">
    <location>
        <position position="402"/>
    </location>
    <ligand>
        <name>Zn(2+)</name>
        <dbReference type="ChEBI" id="CHEBI:29105"/>
        <note>catalytic</note>
    </ligand>
</feature>
<evidence type="ECO:0000256" key="4">
    <source>
        <dbReference type="ARBA" id="ARBA00022670"/>
    </source>
</evidence>
<evidence type="ECO:0000256" key="2">
    <source>
        <dbReference type="ARBA" id="ARBA00022525"/>
    </source>
</evidence>
<dbReference type="PROSITE" id="PS50092">
    <property type="entry name" value="TSP1"/>
    <property type="match status" value="3"/>
</dbReference>
<dbReference type="PRINTS" id="PR01857">
    <property type="entry name" value="ADAMTSFAMILY"/>
</dbReference>
<dbReference type="AlphaFoldDB" id="A0A9N9MSA0"/>
<feature type="binding site" evidence="14">
    <location>
        <position position="462"/>
    </location>
    <ligand>
        <name>Ca(2+)</name>
        <dbReference type="ChEBI" id="CHEBI:29108"/>
        <label>1</label>
    </ligand>
</feature>
<keyword evidence="10" id="KW-0482">Metalloprotease</keyword>
<feature type="disulfide bond" evidence="15">
    <location>
        <begin position="581"/>
        <end position="619"/>
    </location>
</feature>
<dbReference type="Pfam" id="PF19030">
    <property type="entry name" value="TSP1_ADAMTS"/>
    <property type="match status" value="2"/>
</dbReference>
<feature type="domain" description="PLAC" evidence="18">
    <location>
        <begin position="1046"/>
        <end position="1092"/>
    </location>
</feature>
<evidence type="ECO:0000256" key="6">
    <source>
        <dbReference type="ARBA" id="ARBA00022729"/>
    </source>
</evidence>
<organism evidence="19 20">
    <name type="scientific">Ceutorhynchus assimilis</name>
    <name type="common">cabbage seed weevil</name>
    <dbReference type="NCBI Taxonomy" id="467358"/>
    <lineage>
        <taxon>Eukaryota</taxon>
        <taxon>Metazoa</taxon>
        <taxon>Ecdysozoa</taxon>
        <taxon>Arthropoda</taxon>
        <taxon>Hexapoda</taxon>
        <taxon>Insecta</taxon>
        <taxon>Pterygota</taxon>
        <taxon>Neoptera</taxon>
        <taxon>Endopterygota</taxon>
        <taxon>Coleoptera</taxon>
        <taxon>Polyphaga</taxon>
        <taxon>Cucujiformia</taxon>
        <taxon>Curculionidae</taxon>
        <taxon>Ceutorhynchinae</taxon>
        <taxon>Ceutorhynchus</taxon>
    </lineage>
</organism>
<dbReference type="PANTHER" id="PTHR13723">
    <property type="entry name" value="ADAMTS A DISINTEGRIN AND METALLOPROTEASE WITH THROMBOSPONDIN MOTIFS PROTEASE"/>
    <property type="match status" value="1"/>
</dbReference>
<feature type="domain" description="Peptidase M12B" evidence="17">
    <location>
        <begin position="263"/>
        <end position="467"/>
    </location>
</feature>
<dbReference type="GO" id="GO:0030198">
    <property type="term" value="P:extracellular matrix organization"/>
    <property type="evidence" value="ECO:0007669"/>
    <property type="project" value="InterPro"/>
</dbReference>
<feature type="disulfide bond" evidence="15">
    <location>
        <begin position="592"/>
        <end position="604"/>
    </location>
</feature>
<evidence type="ECO:0000256" key="1">
    <source>
        <dbReference type="ARBA" id="ARBA00004498"/>
    </source>
</evidence>
<dbReference type="EMBL" id="OU892281">
    <property type="protein sequence ID" value="CAG9769262.1"/>
    <property type="molecule type" value="Genomic_DNA"/>
</dbReference>
<dbReference type="Gene3D" id="3.40.390.10">
    <property type="entry name" value="Collagenase (Catalytic Domain)"/>
    <property type="match status" value="1"/>
</dbReference>
<evidence type="ECO:0000256" key="5">
    <source>
        <dbReference type="ARBA" id="ARBA00022723"/>
    </source>
</evidence>
<dbReference type="InterPro" id="IPR013273">
    <property type="entry name" value="ADAMTS/ADAMTS-like"/>
</dbReference>
<dbReference type="InterPro" id="IPR001590">
    <property type="entry name" value="Peptidase_M12B"/>
</dbReference>
<feature type="disulfide bond" evidence="15">
    <location>
        <begin position="380"/>
        <end position="462"/>
    </location>
</feature>
<feature type="active site" evidence="13 16">
    <location>
        <position position="403"/>
    </location>
</feature>
<dbReference type="InterPro" id="IPR000884">
    <property type="entry name" value="TSP1_rpt"/>
</dbReference>
<evidence type="ECO:0000313" key="20">
    <source>
        <dbReference type="Proteomes" id="UP001152799"/>
    </source>
</evidence>
<dbReference type="InterPro" id="IPR045371">
    <property type="entry name" value="ADAMTS_CR_3"/>
</dbReference>
<dbReference type="Gene3D" id="2.60.120.830">
    <property type="match status" value="1"/>
</dbReference>
<feature type="disulfide bond" evidence="15">
    <location>
        <begin position="577"/>
        <end position="614"/>
    </location>
</feature>
<evidence type="ECO:0000256" key="13">
    <source>
        <dbReference type="PIRSR" id="PIRSR613273-1"/>
    </source>
</evidence>
<dbReference type="PROSITE" id="PS50215">
    <property type="entry name" value="ADAM_MEPRO"/>
    <property type="match status" value="1"/>
</dbReference>
<dbReference type="Pfam" id="PF00090">
    <property type="entry name" value="TSP_1"/>
    <property type="match status" value="2"/>
</dbReference>
<comment type="subcellular location">
    <subcellularLocation>
        <location evidence="1">Secreted</location>
        <location evidence="1">Extracellular space</location>
        <location evidence="1">Extracellular matrix</location>
    </subcellularLocation>
</comment>
<evidence type="ECO:0000256" key="3">
    <source>
        <dbReference type="ARBA" id="ARBA00022530"/>
    </source>
</evidence>
<dbReference type="Pfam" id="PF01421">
    <property type="entry name" value="Reprolysin"/>
    <property type="match status" value="1"/>
</dbReference>
<keyword evidence="20" id="KW-1185">Reference proteome</keyword>
<dbReference type="PRINTS" id="PR01705">
    <property type="entry name" value="TSP1REPEAT"/>
</dbReference>
<keyword evidence="6" id="KW-0732">Signal</keyword>
<evidence type="ECO:0000256" key="16">
    <source>
        <dbReference type="PROSITE-ProRule" id="PRU00276"/>
    </source>
</evidence>
<dbReference type="GO" id="GO:0046872">
    <property type="term" value="F:metal ion binding"/>
    <property type="evidence" value="ECO:0007669"/>
    <property type="project" value="UniProtKB-KW"/>
</dbReference>
<keyword evidence="4" id="KW-0645">Protease</keyword>
<protein>
    <submittedName>
        <fullName evidence="19">Uncharacterized protein</fullName>
    </submittedName>
</protein>
<keyword evidence="2" id="KW-0964">Secreted</keyword>
<evidence type="ECO:0000259" key="18">
    <source>
        <dbReference type="PROSITE" id="PS50900"/>
    </source>
</evidence>
<dbReference type="GO" id="GO:0004222">
    <property type="term" value="F:metalloendopeptidase activity"/>
    <property type="evidence" value="ECO:0007669"/>
    <property type="project" value="InterPro"/>
</dbReference>
<dbReference type="Pfam" id="PF17771">
    <property type="entry name" value="ADAMTS_CR_2"/>
    <property type="match status" value="1"/>
</dbReference>
<keyword evidence="9 14" id="KW-0862">Zinc</keyword>
<evidence type="ECO:0000256" key="15">
    <source>
        <dbReference type="PIRSR" id="PIRSR613273-3"/>
    </source>
</evidence>
<dbReference type="InterPro" id="IPR036383">
    <property type="entry name" value="TSP1_rpt_sf"/>
</dbReference>
<evidence type="ECO:0000256" key="9">
    <source>
        <dbReference type="ARBA" id="ARBA00022833"/>
    </source>
</evidence>
<sequence length="1104" mass="124376">MFCEVFSTFCVYSIIFILNRNNIAAAFGNSAHMNREDWVIVKPKISKEIIFGGDVMFIQMDKWLLVFKDEGSLHFSSNFVAEWIEADVMTKGNVPKCHYKTGIIQGLEARSHASVSICDTSLTGYFEINKRFYFFEPLNETTAEHRLFETKRKNNFPSRQRRSTQYLSADWVFNLTGDTIDIQGNESDPDIEFYHNPYPLADGADSKETDKPKTEDSKIPLEYLRNGSIGEYDEASGYFYDTAWSATVITEAHSWPGQTLPTRWLEIAVGVDHTLISFHGKNKVQEYVLALMNIVSAIYQDSSLGANIKLVIARLLFYEHRKHGIVRPGNAKKSLENVNIWNKKLHASLKHDQPRHDVAIWLTRSDIGGPSGYAPVGGVCDPKRSCALNKDEGLTSAFIIAHEMAHMLGLSHDGDKKSGNDCDDDAVEGSVMASMVSATFSKFSWSACSKREYKEKIGNWSCLSNAPLTKDEIMLNATLQTAFSMDEQCRMEFGEGYLMCRAFDIIEPCSHLWCGHKDSPMVCKTKKGPPLENTECGFGKWCVNGYCSEIPQKANRIPVVLNPQHGGWSNWSSWGPCSRTCGIGVQYKTRRCDNPKPSYGGSTCEGQTEEFQLCNKGSCKNQFVDLRAQQCRMMPKIVNITGVRTSDTWLPYESQEDDKKCKFSCVSDERKEVFVLDEDLTDGTPCSYDNEDDICIQGKCYEIGCDGNLNSTAKRDKCGVCGGDGSSCTNTNITIRKRLKREIKKVAVLPRMARHIKVDTNVTFRNTIDSPSIAFVLKNRNKKGYAVTIPNTALHSKIVEGTNFFYRKIGNNHNIWGSGPILAELVIMVITSPKQASEGIFLSSNTQYSIHKDFLLPSKRYKWIIGGWGPCSASCGRGRRQKTLGCWDNRKNKLVLRKFCSLMQKPSVEAESCNNFGCKFEWIAGEWEPCSATCGSSGVQYREMYCIPNSILQTFDEADTTLPVNIWKHMVNPRKCTGIAPSNLKACNRIPCLYYWGYSEWTECSATCGTGISSRTAYCPALQDGTCGEPPPPQRKVCTGNFTRFTNKLCKGRKLRECKEDESKYCSFNLLQRYCQLKGFRRLCCKSCASYIKKIDHNMQIVTY</sequence>
<evidence type="ECO:0000256" key="8">
    <source>
        <dbReference type="ARBA" id="ARBA00022801"/>
    </source>
</evidence>
<dbReference type="FunFam" id="2.20.100.10:FF:000007">
    <property type="entry name" value="Thrombospondin 1"/>
    <property type="match status" value="1"/>
</dbReference>
<dbReference type="CDD" id="cd04273">
    <property type="entry name" value="ZnMc_ADAMTS_like"/>
    <property type="match status" value="1"/>
</dbReference>